<feature type="active site" description="Nucleophile" evidence="10">
    <location>
        <position position="309"/>
    </location>
</feature>
<keyword evidence="15" id="KW-1185">Reference proteome</keyword>
<reference evidence="14" key="1">
    <citation type="journal article" date="2020" name="Stud. Mycol.">
        <title>101 Dothideomycetes genomes: a test case for predicting lifestyles and emergence of pathogens.</title>
        <authorList>
            <person name="Haridas S."/>
            <person name="Albert R."/>
            <person name="Binder M."/>
            <person name="Bloem J."/>
            <person name="Labutti K."/>
            <person name="Salamov A."/>
            <person name="Andreopoulos B."/>
            <person name="Baker S."/>
            <person name="Barry K."/>
            <person name="Bills G."/>
            <person name="Bluhm B."/>
            <person name="Cannon C."/>
            <person name="Castanera R."/>
            <person name="Culley D."/>
            <person name="Daum C."/>
            <person name="Ezra D."/>
            <person name="Gonzalez J."/>
            <person name="Henrissat B."/>
            <person name="Kuo A."/>
            <person name="Liang C."/>
            <person name="Lipzen A."/>
            <person name="Lutzoni F."/>
            <person name="Magnuson J."/>
            <person name="Mondo S."/>
            <person name="Nolan M."/>
            <person name="Ohm R."/>
            <person name="Pangilinan J."/>
            <person name="Park H.-J."/>
            <person name="Ramirez L."/>
            <person name="Alfaro M."/>
            <person name="Sun H."/>
            <person name="Tritt A."/>
            <person name="Yoshinaga Y."/>
            <person name="Zwiers L.-H."/>
            <person name="Turgeon B."/>
            <person name="Goodwin S."/>
            <person name="Spatafora J."/>
            <person name="Crous P."/>
            <person name="Grigoriev I."/>
        </authorList>
    </citation>
    <scope>NUCLEOTIDE SEQUENCE</scope>
    <source>
        <strain evidence="14">Tuck. ex Michener</strain>
    </source>
</reference>
<dbReference type="GO" id="GO:0016052">
    <property type="term" value="P:carbohydrate catabolic process"/>
    <property type="evidence" value="ECO:0007669"/>
    <property type="project" value="TreeGrafter"/>
</dbReference>
<dbReference type="PANTHER" id="PTHR48250:SF3">
    <property type="entry name" value="CUTINASE 1-RELATED"/>
    <property type="match status" value="1"/>
</dbReference>
<keyword evidence="7" id="KW-0378">Hydrolase</keyword>
<dbReference type="AlphaFoldDB" id="A0A6A6GUN5"/>
<name>A0A6A6GUN5_VIRVR</name>
<dbReference type="PANTHER" id="PTHR48250">
    <property type="entry name" value="CUTINASE 2-RELATED"/>
    <property type="match status" value="1"/>
</dbReference>
<evidence type="ECO:0000256" key="1">
    <source>
        <dbReference type="ARBA" id="ARBA00004613"/>
    </source>
</evidence>
<evidence type="ECO:0000256" key="4">
    <source>
        <dbReference type="ARBA" id="ARBA00022487"/>
    </source>
</evidence>
<evidence type="ECO:0000256" key="2">
    <source>
        <dbReference type="ARBA" id="ARBA00007534"/>
    </source>
</evidence>
<evidence type="ECO:0000256" key="10">
    <source>
        <dbReference type="PIRSR" id="PIRSR611150-1"/>
    </source>
</evidence>
<dbReference type="EC" id="3.1.1.74" evidence="3"/>
<dbReference type="GO" id="GO:0050525">
    <property type="term" value="F:cutinase activity"/>
    <property type="evidence" value="ECO:0007669"/>
    <property type="project" value="UniProtKB-EC"/>
</dbReference>
<feature type="compositionally biased region" description="Gly residues" evidence="12">
    <location>
        <begin position="49"/>
        <end position="67"/>
    </location>
</feature>
<dbReference type="GO" id="GO:0005576">
    <property type="term" value="C:extracellular region"/>
    <property type="evidence" value="ECO:0007669"/>
    <property type="project" value="UniProtKB-SubCell"/>
</dbReference>
<dbReference type="SMART" id="SM01110">
    <property type="entry name" value="Cutinase"/>
    <property type="match status" value="1"/>
</dbReference>
<accession>A0A6A6GUN5</accession>
<feature type="region of interest" description="Disordered" evidence="12">
    <location>
        <begin position="39"/>
        <end position="67"/>
    </location>
</feature>
<feature type="active site" description="Proton donor/acceptor" evidence="10">
    <location>
        <position position="374"/>
    </location>
</feature>
<evidence type="ECO:0000256" key="3">
    <source>
        <dbReference type="ARBA" id="ARBA00013095"/>
    </source>
</evidence>
<gene>
    <name evidence="14" type="ORF">EV356DRAFT_493953</name>
</gene>
<evidence type="ECO:0000256" key="8">
    <source>
        <dbReference type="ARBA" id="ARBA00023157"/>
    </source>
</evidence>
<feature type="compositionally biased region" description="Gly residues" evidence="12">
    <location>
        <begin position="97"/>
        <end position="112"/>
    </location>
</feature>
<sequence>MPSLLVFALLATQALALPVPQSLSSLLGGLGGGSTGSTGSAGGLIPLPGGQGGSGTEGAGGLPSLGGLGGGAGSSTGGLDSLLGGLGGSSGSGSGLGSLPGGLAGSGSGSGSLPGLPGSNSTGGLGSLGGLGGLGGSGPGSFSPGLGSLGGLGGLGGSGSGSSSSGLGSLGGLGGLGGSGSVSTNSDAGSPLGGAGSSSGLGGLSSLGGQTANDVQDGVCKGTTFICARGTTEGGNLGSTVCPDLANKLKSNLNGDVAVQGVNYPADIGGAIQGGVSPKTGQGATNMAQLTNQAIQKCPSTKVVLAGYSQGAEQVHGALQNMDAGTIGKISAVTTFGDPVQKEAFQGVPQSRTKIFCAQGDGVCNGVFAISAAHLSYTQTSITPAAQFIQSNLN</sequence>
<evidence type="ECO:0000256" key="9">
    <source>
        <dbReference type="ARBA" id="ARBA00034045"/>
    </source>
</evidence>
<keyword evidence="8 11" id="KW-1015">Disulfide bond</keyword>
<feature type="region of interest" description="Disordered" evidence="12">
    <location>
        <begin position="97"/>
        <end position="121"/>
    </location>
</feature>
<comment type="subcellular location">
    <subcellularLocation>
        <location evidence="1">Secreted</location>
    </subcellularLocation>
</comment>
<evidence type="ECO:0000313" key="14">
    <source>
        <dbReference type="EMBL" id="KAF2229361.1"/>
    </source>
</evidence>
<evidence type="ECO:0000313" key="15">
    <source>
        <dbReference type="Proteomes" id="UP000800092"/>
    </source>
</evidence>
<dbReference type="PRINTS" id="PR00129">
    <property type="entry name" value="CUTINASE"/>
</dbReference>
<dbReference type="SUPFAM" id="SSF53474">
    <property type="entry name" value="alpha/beta-Hydrolases"/>
    <property type="match status" value="1"/>
</dbReference>
<keyword evidence="4" id="KW-0719">Serine esterase</keyword>
<comment type="catalytic activity">
    <reaction evidence="9">
        <text>cutin + H2O = cutin monomers.</text>
        <dbReference type="EC" id="3.1.1.74"/>
    </reaction>
</comment>
<organism evidence="14 15">
    <name type="scientific">Viridothelium virens</name>
    <name type="common">Speckled blister lichen</name>
    <name type="synonym">Trypethelium virens</name>
    <dbReference type="NCBI Taxonomy" id="1048519"/>
    <lineage>
        <taxon>Eukaryota</taxon>
        <taxon>Fungi</taxon>
        <taxon>Dikarya</taxon>
        <taxon>Ascomycota</taxon>
        <taxon>Pezizomycotina</taxon>
        <taxon>Dothideomycetes</taxon>
        <taxon>Dothideomycetes incertae sedis</taxon>
        <taxon>Trypetheliales</taxon>
        <taxon>Trypetheliaceae</taxon>
        <taxon>Viridothelium</taxon>
    </lineage>
</organism>
<proteinExistence type="inferred from homology"/>
<feature type="disulfide bond" evidence="11">
    <location>
        <begin position="220"/>
        <end position="298"/>
    </location>
</feature>
<evidence type="ECO:0000256" key="13">
    <source>
        <dbReference type="SAM" id="SignalP"/>
    </source>
</evidence>
<evidence type="ECO:0000256" key="7">
    <source>
        <dbReference type="ARBA" id="ARBA00022801"/>
    </source>
</evidence>
<evidence type="ECO:0000256" key="11">
    <source>
        <dbReference type="PIRSR" id="PIRSR611150-2"/>
    </source>
</evidence>
<evidence type="ECO:0000256" key="6">
    <source>
        <dbReference type="ARBA" id="ARBA00022729"/>
    </source>
</evidence>
<comment type="similarity">
    <text evidence="2">Belongs to the cutinase family.</text>
</comment>
<evidence type="ECO:0000256" key="12">
    <source>
        <dbReference type="SAM" id="MobiDB-lite"/>
    </source>
</evidence>
<dbReference type="Pfam" id="PF01083">
    <property type="entry name" value="Cutinase"/>
    <property type="match status" value="1"/>
</dbReference>
<feature type="active site" evidence="10">
    <location>
        <position position="361"/>
    </location>
</feature>
<feature type="signal peptide" evidence="13">
    <location>
        <begin position="1"/>
        <end position="16"/>
    </location>
</feature>
<dbReference type="Proteomes" id="UP000800092">
    <property type="component" value="Unassembled WGS sequence"/>
</dbReference>
<evidence type="ECO:0000256" key="5">
    <source>
        <dbReference type="ARBA" id="ARBA00022525"/>
    </source>
</evidence>
<dbReference type="InterPro" id="IPR000675">
    <property type="entry name" value="Cutinase/axe"/>
</dbReference>
<feature type="chain" id="PRO_5025683502" description="cutinase" evidence="13">
    <location>
        <begin position="17"/>
        <end position="394"/>
    </location>
</feature>
<dbReference type="InterPro" id="IPR029058">
    <property type="entry name" value="AB_hydrolase_fold"/>
</dbReference>
<dbReference type="Gene3D" id="3.40.50.1820">
    <property type="entry name" value="alpha/beta hydrolase"/>
    <property type="match status" value="1"/>
</dbReference>
<keyword evidence="5" id="KW-0964">Secreted</keyword>
<keyword evidence="6 13" id="KW-0732">Signal</keyword>
<dbReference type="OrthoDB" id="2975078at2759"/>
<dbReference type="EMBL" id="ML991866">
    <property type="protein sequence ID" value="KAF2229361.1"/>
    <property type="molecule type" value="Genomic_DNA"/>
</dbReference>
<dbReference type="InterPro" id="IPR011150">
    <property type="entry name" value="Cutinase_monf"/>
</dbReference>
<feature type="disulfide bond" evidence="11">
    <location>
        <begin position="357"/>
        <end position="364"/>
    </location>
</feature>
<protein>
    <recommendedName>
        <fullName evidence="3">cutinase</fullName>
        <ecNumber evidence="3">3.1.1.74</ecNumber>
    </recommendedName>
</protein>